<protein>
    <submittedName>
        <fullName evidence="1">Four-jointed box protein 1</fullName>
    </submittedName>
</protein>
<reference evidence="1 2" key="1">
    <citation type="submission" date="2013-11" db="EMBL/GenBank/DDBJ databases">
        <title>Genome sequencing of Stegodyphus mimosarum.</title>
        <authorList>
            <person name="Bechsgaard J."/>
        </authorList>
    </citation>
    <scope>NUCLEOTIDE SEQUENCE [LARGE SCALE GENOMIC DNA]</scope>
</reference>
<dbReference type="STRING" id="407821.A0A087UDW0"/>
<name>A0A087UDW0_STEMI</name>
<proteinExistence type="predicted"/>
<keyword evidence="2" id="KW-1185">Reference proteome</keyword>
<dbReference type="PANTHER" id="PTHR13147:SF5">
    <property type="entry name" value="FOUR-JOINTED BOX PROTEIN 1"/>
    <property type="match status" value="1"/>
</dbReference>
<sequence>MPGILLSSLAERKIVSSSRAELLTLPVAKLVELLQWSDLIIFDYVTGNYDRVASMQDAADKESKPSILHETIHNLVRSKSNGALWLIDNESGLLDSYSLLYGQDNRFLAFHKQMLNTTCLFRRSTVERIRWLHQTNKAGEILVDLVKQFEPLFTPIERSEEVSRRLQQRIAEVNDHINRCFSNFS</sequence>
<dbReference type="PRINTS" id="PR02072">
    <property type="entry name" value="4JOINTEDBOX1"/>
</dbReference>
<feature type="non-terminal residue" evidence="1">
    <location>
        <position position="185"/>
    </location>
</feature>
<dbReference type="GO" id="GO:0005615">
    <property type="term" value="C:extracellular space"/>
    <property type="evidence" value="ECO:0007669"/>
    <property type="project" value="TreeGrafter"/>
</dbReference>
<dbReference type="OMA" id="NDHINRC"/>
<evidence type="ECO:0000313" key="2">
    <source>
        <dbReference type="Proteomes" id="UP000054359"/>
    </source>
</evidence>
<dbReference type="Proteomes" id="UP000054359">
    <property type="component" value="Unassembled WGS sequence"/>
</dbReference>
<dbReference type="GO" id="GO:0007267">
    <property type="term" value="P:cell-cell signaling"/>
    <property type="evidence" value="ECO:0007669"/>
    <property type="project" value="TreeGrafter"/>
</dbReference>
<accession>A0A087UDW0</accession>
<dbReference type="PANTHER" id="PTHR13147">
    <property type="entry name" value="FOUR-JOINTED BOX PROTEIN 1"/>
    <property type="match status" value="1"/>
</dbReference>
<dbReference type="InterPro" id="IPR024868">
    <property type="entry name" value="FJX1/FJ"/>
</dbReference>
<gene>
    <name evidence="1" type="ORF">X975_18528</name>
</gene>
<evidence type="ECO:0000313" key="1">
    <source>
        <dbReference type="EMBL" id="KFM75549.1"/>
    </source>
</evidence>
<organism evidence="1 2">
    <name type="scientific">Stegodyphus mimosarum</name>
    <name type="common">African social velvet spider</name>
    <dbReference type="NCBI Taxonomy" id="407821"/>
    <lineage>
        <taxon>Eukaryota</taxon>
        <taxon>Metazoa</taxon>
        <taxon>Ecdysozoa</taxon>
        <taxon>Arthropoda</taxon>
        <taxon>Chelicerata</taxon>
        <taxon>Arachnida</taxon>
        <taxon>Araneae</taxon>
        <taxon>Araneomorphae</taxon>
        <taxon>Entelegynae</taxon>
        <taxon>Eresoidea</taxon>
        <taxon>Eresidae</taxon>
        <taxon>Stegodyphus</taxon>
    </lineage>
</organism>
<dbReference type="EMBL" id="KK119384">
    <property type="protein sequence ID" value="KFM75549.1"/>
    <property type="molecule type" value="Genomic_DNA"/>
</dbReference>
<dbReference type="OrthoDB" id="10055077at2759"/>
<dbReference type="AlphaFoldDB" id="A0A087UDW0"/>